<keyword evidence="11" id="KW-0408">Iron</keyword>
<feature type="region of interest" description="Disordered" evidence="14">
    <location>
        <begin position="1"/>
        <end position="23"/>
    </location>
</feature>
<comment type="caution">
    <text evidence="16">The sequence shown here is derived from an EMBL/GenBank/DDBJ whole genome shotgun (WGS) entry which is preliminary data.</text>
</comment>
<gene>
    <name evidence="16" type="primary">CAO</name>
    <name evidence="16" type="ORF">SNAT2548_LOCUS29184</name>
</gene>
<evidence type="ECO:0000313" key="16">
    <source>
        <dbReference type="EMBL" id="CAE7521373.1"/>
    </source>
</evidence>
<dbReference type="Gene3D" id="2.102.10.10">
    <property type="entry name" value="Rieske [2Fe-2S] iron-sulphur domain"/>
    <property type="match status" value="1"/>
</dbReference>
<dbReference type="PANTHER" id="PTHR21266:SF32">
    <property type="entry name" value="CHOLESTEROL 7-DESATURASE NVD"/>
    <property type="match status" value="1"/>
</dbReference>
<dbReference type="GO" id="GO:0046872">
    <property type="term" value="F:metal ion binding"/>
    <property type="evidence" value="ECO:0007669"/>
    <property type="project" value="UniProtKB-KW"/>
</dbReference>
<evidence type="ECO:0000313" key="17">
    <source>
        <dbReference type="Proteomes" id="UP000604046"/>
    </source>
</evidence>
<protein>
    <submittedName>
        <fullName evidence="16">CAO protein</fullName>
    </submittedName>
</protein>
<dbReference type="GO" id="GO:0009507">
    <property type="term" value="C:chloroplast"/>
    <property type="evidence" value="ECO:0007669"/>
    <property type="project" value="UniProtKB-SubCell"/>
</dbReference>
<evidence type="ECO:0000256" key="13">
    <source>
        <dbReference type="ARBA" id="ARBA00023136"/>
    </source>
</evidence>
<dbReference type="PANTHER" id="PTHR21266">
    <property type="entry name" value="IRON-SULFUR DOMAIN CONTAINING PROTEIN"/>
    <property type="match status" value="1"/>
</dbReference>
<keyword evidence="7" id="KW-0479">Metal-binding</keyword>
<accession>A0A812TFN0</accession>
<evidence type="ECO:0000256" key="11">
    <source>
        <dbReference type="ARBA" id="ARBA00023004"/>
    </source>
</evidence>
<dbReference type="Pfam" id="PF00355">
    <property type="entry name" value="Rieske"/>
    <property type="match status" value="1"/>
</dbReference>
<evidence type="ECO:0000256" key="7">
    <source>
        <dbReference type="ARBA" id="ARBA00022723"/>
    </source>
</evidence>
<evidence type="ECO:0000256" key="3">
    <source>
        <dbReference type="ARBA" id="ARBA00022528"/>
    </source>
</evidence>
<dbReference type="SUPFAM" id="SSF55961">
    <property type="entry name" value="Bet v1-like"/>
    <property type="match status" value="1"/>
</dbReference>
<dbReference type="InterPro" id="IPR050584">
    <property type="entry name" value="Cholesterol_7-desaturase"/>
</dbReference>
<keyword evidence="9" id="KW-1133">Transmembrane helix</keyword>
<keyword evidence="3" id="KW-0150">Chloroplast</keyword>
<evidence type="ECO:0000256" key="5">
    <source>
        <dbReference type="ARBA" id="ARBA00022692"/>
    </source>
</evidence>
<evidence type="ECO:0000256" key="8">
    <source>
        <dbReference type="ARBA" id="ARBA00022946"/>
    </source>
</evidence>
<name>A0A812TFN0_9DINO</name>
<dbReference type="AlphaFoldDB" id="A0A812TFN0"/>
<evidence type="ECO:0000256" key="1">
    <source>
        <dbReference type="ARBA" id="ARBA00004229"/>
    </source>
</evidence>
<organism evidence="16 17">
    <name type="scientific">Symbiodinium natans</name>
    <dbReference type="NCBI Taxonomy" id="878477"/>
    <lineage>
        <taxon>Eukaryota</taxon>
        <taxon>Sar</taxon>
        <taxon>Alveolata</taxon>
        <taxon>Dinophyceae</taxon>
        <taxon>Suessiales</taxon>
        <taxon>Symbiodiniaceae</taxon>
        <taxon>Symbiodinium</taxon>
    </lineage>
</organism>
<keyword evidence="4" id="KW-0934">Plastid</keyword>
<keyword evidence="10" id="KW-0560">Oxidoreductase</keyword>
<dbReference type="InterPro" id="IPR017941">
    <property type="entry name" value="Rieske_2Fe-2S"/>
</dbReference>
<dbReference type="InterPro" id="IPR036922">
    <property type="entry name" value="Rieske_2Fe-2S_sf"/>
</dbReference>
<dbReference type="SUPFAM" id="SSF50022">
    <property type="entry name" value="ISP domain"/>
    <property type="match status" value="1"/>
</dbReference>
<dbReference type="GO" id="GO:0051537">
    <property type="term" value="F:2 iron, 2 sulfur cluster binding"/>
    <property type="evidence" value="ECO:0007669"/>
    <property type="project" value="UniProtKB-KW"/>
</dbReference>
<evidence type="ECO:0000256" key="6">
    <source>
        <dbReference type="ARBA" id="ARBA00022714"/>
    </source>
</evidence>
<dbReference type="Gene3D" id="3.90.380.10">
    <property type="entry name" value="Naphthalene 1,2-dioxygenase Alpha Subunit, Chain A, domain 1"/>
    <property type="match status" value="1"/>
</dbReference>
<dbReference type="OrthoDB" id="426882at2759"/>
<comment type="subcellular location">
    <subcellularLocation>
        <location evidence="2">Membrane</location>
    </subcellularLocation>
    <subcellularLocation>
        <location evidence="1">Plastid</location>
        <location evidence="1">Chloroplast</location>
    </subcellularLocation>
</comment>
<dbReference type="Pfam" id="PF08417">
    <property type="entry name" value="PaO"/>
    <property type="match status" value="1"/>
</dbReference>
<evidence type="ECO:0000256" key="12">
    <source>
        <dbReference type="ARBA" id="ARBA00023014"/>
    </source>
</evidence>
<dbReference type="InterPro" id="IPR013626">
    <property type="entry name" value="PaO"/>
</dbReference>
<dbReference type="Pfam" id="PF19112">
    <property type="entry name" value="VanA_C"/>
    <property type="match status" value="1"/>
</dbReference>
<dbReference type="Proteomes" id="UP000604046">
    <property type="component" value="Unassembled WGS sequence"/>
</dbReference>
<evidence type="ECO:0000256" key="9">
    <source>
        <dbReference type="ARBA" id="ARBA00022989"/>
    </source>
</evidence>
<feature type="compositionally biased region" description="Basic and acidic residues" evidence="14">
    <location>
        <begin position="12"/>
        <end position="23"/>
    </location>
</feature>
<proteinExistence type="predicted"/>
<evidence type="ECO:0000256" key="14">
    <source>
        <dbReference type="SAM" id="MobiDB-lite"/>
    </source>
</evidence>
<feature type="domain" description="Rieske" evidence="15">
    <location>
        <begin position="41"/>
        <end position="159"/>
    </location>
</feature>
<reference evidence="16" key="1">
    <citation type="submission" date="2021-02" db="EMBL/GenBank/DDBJ databases">
        <authorList>
            <person name="Dougan E. K."/>
            <person name="Rhodes N."/>
            <person name="Thang M."/>
            <person name="Chan C."/>
        </authorList>
    </citation>
    <scope>NUCLEOTIDE SEQUENCE</scope>
</reference>
<evidence type="ECO:0000256" key="4">
    <source>
        <dbReference type="ARBA" id="ARBA00022640"/>
    </source>
</evidence>
<dbReference type="EMBL" id="CAJNDS010002546">
    <property type="protein sequence ID" value="CAE7521373.1"/>
    <property type="molecule type" value="Genomic_DNA"/>
</dbReference>
<evidence type="ECO:0000259" key="15">
    <source>
        <dbReference type="PROSITE" id="PS51296"/>
    </source>
</evidence>
<dbReference type="GO" id="GO:0016020">
    <property type="term" value="C:membrane"/>
    <property type="evidence" value="ECO:0007669"/>
    <property type="project" value="UniProtKB-SubCell"/>
</dbReference>
<evidence type="ECO:0000256" key="10">
    <source>
        <dbReference type="ARBA" id="ARBA00023002"/>
    </source>
</evidence>
<keyword evidence="8" id="KW-0809">Transit peptide</keyword>
<sequence>MAEAGEPLLPASEKEKGAKEAKDVSGGVLHSHLPLDVRKQWYAIALSKDLPKAKPGQVGAAAAAPMSTSLLGDPLVLWRDLEGKAFCVADKCPHRSAPLSLGKVNGDTGHMECIYHGWQIDGLSGRVVEIPAIMEDKTIPSNAKVRVYALYEQDGVVYVWAGDAEDAVGAASPPRDTSDSGMPLADSSSGFVMSAMCVDLPIDHALMVENLLDPAHIPFAHEGTIGSRKKIERLQMTVTKTTNGLRGSVKEGYYNGFEAPCNIILHTPPVPGKMDMYQYVACTPTAPGQMRMVYRAYRNFAKWAEKIPPIRRIFEDMSKKIIFQDYQLLLGQQLRLREGALPWNSTIQVDCLPLAYRRYWQRTYGKRSEGPWWRGWDGKLEVEDLDRLGSWDKEFDCNGCAVPKKPHHPQNVLEIPGAAGQPLRPAGPAPWWKLWAPPLAAALLAAILTRKATS</sequence>
<keyword evidence="13" id="KW-0472">Membrane</keyword>
<dbReference type="PROSITE" id="PS51296">
    <property type="entry name" value="RIESKE"/>
    <property type="match status" value="1"/>
</dbReference>
<keyword evidence="17" id="KW-1185">Reference proteome</keyword>
<keyword evidence="5" id="KW-0812">Transmembrane</keyword>
<dbReference type="GO" id="GO:0010277">
    <property type="term" value="F:chlorophyllide a oxygenase activity"/>
    <property type="evidence" value="ECO:0007669"/>
    <property type="project" value="InterPro"/>
</dbReference>
<evidence type="ECO:0000256" key="2">
    <source>
        <dbReference type="ARBA" id="ARBA00004370"/>
    </source>
</evidence>
<keyword evidence="12" id="KW-0411">Iron-sulfur</keyword>
<dbReference type="InterPro" id="IPR044043">
    <property type="entry name" value="VanA_C_cat"/>
</dbReference>
<keyword evidence="6" id="KW-0001">2Fe-2S</keyword>